<name>A0A919NSI6_9ACTN</name>
<gene>
    <name evidence="1" type="ORF">Ate02nite_57270</name>
</gene>
<dbReference type="AlphaFoldDB" id="A0A919NSI6"/>
<protein>
    <submittedName>
        <fullName evidence="1">Uncharacterized protein</fullName>
    </submittedName>
</protein>
<dbReference type="Proteomes" id="UP000623608">
    <property type="component" value="Unassembled WGS sequence"/>
</dbReference>
<accession>A0A919NSI6</accession>
<evidence type="ECO:0000313" key="1">
    <source>
        <dbReference type="EMBL" id="GIF22997.1"/>
    </source>
</evidence>
<sequence length="92" mass="10340">MPDEEQDDRPGLAQPAQMDRAEVDLQQRQVGQSVADGHHPVPDRVALELKPKRLVVNSVALGADGSRHRSLHFTGLHRQSQITYIAYIYSRN</sequence>
<evidence type="ECO:0000313" key="2">
    <source>
        <dbReference type="Proteomes" id="UP000623608"/>
    </source>
</evidence>
<comment type="caution">
    <text evidence="1">The sequence shown here is derived from an EMBL/GenBank/DDBJ whole genome shotgun (WGS) entry which is preliminary data.</text>
</comment>
<dbReference type="EMBL" id="BOMY01000037">
    <property type="protein sequence ID" value="GIF22997.1"/>
    <property type="molecule type" value="Genomic_DNA"/>
</dbReference>
<proteinExistence type="predicted"/>
<organism evidence="1 2">
    <name type="scientific">Paractinoplanes tereljensis</name>
    <dbReference type="NCBI Taxonomy" id="571912"/>
    <lineage>
        <taxon>Bacteria</taxon>
        <taxon>Bacillati</taxon>
        <taxon>Actinomycetota</taxon>
        <taxon>Actinomycetes</taxon>
        <taxon>Micromonosporales</taxon>
        <taxon>Micromonosporaceae</taxon>
        <taxon>Paractinoplanes</taxon>
    </lineage>
</organism>
<keyword evidence="2" id="KW-1185">Reference proteome</keyword>
<reference evidence="1" key="1">
    <citation type="submission" date="2021-01" db="EMBL/GenBank/DDBJ databases">
        <title>Whole genome shotgun sequence of Actinoplanes tereljensis NBRC 105297.</title>
        <authorList>
            <person name="Komaki H."/>
            <person name="Tamura T."/>
        </authorList>
    </citation>
    <scope>NUCLEOTIDE SEQUENCE</scope>
    <source>
        <strain evidence="1">NBRC 105297</strain>
    </source>
</reference>